<evidence type="ECO:0000313" key="4">
    <source>
        <dbReference type="Proteomes" id="UP000019149"/>
    </source>
</evidence>
<dbReference type="EMBL" id="APAU02000270">
    <property type="protein sequence ID" value="EUB54353.1"/>
    <property type="molecule type" value="Genomic_DNA"/>
</dbReference>
<feature type="signal peptide" evidence="2">
    <location>
        <begin position="1"/>
        <end position="20"/>
    </location>
</feature>
<dbReference type="CTD" id="36346506"/>
<evidence type="ECO:0000256" key="2">
    <source>
        <dbReference type="SAM" id="SignalP"/>
    </source>
</evidence>
<dbReference type="KEGG" id="egl:EGR_10791"/>
<dbReference type="AlphaFoldDB" id="W6U019"/>
<keyword evidence="2" id="KW-0732">Signal</keyword>
<dbReference type="RefSeq" id="XP_024345549.1">
    <property type="nucleotide sequence ID" value="XM_024500040.1"/>
</dbReference>
<organism evidence="3 4">
    <name type="scientific">Echinococcus granulosus</name>
    <name type="common">Hydatid tapeworm</name>
    <dbReference type="NCBI Taxonomy" id="6210"/>
    <lineage>
        <taxon>Eukaryota</taxon>
        <taxon>Metazoa</taxon>
        <taxon>Spiralia</taxon>
        <taxon>Lophotrochozoa</taxon>
        <taxon>Platyhelminthes</taxon>
        <taxon>Cestoda</taxon>
        <taxon>Eucestoda</taxon>
        <taxon>Cyclophyllidea</taxon>
        <taxon>Taeniidae</taxon>
        <taxon>Echinococcus</taxon>
        <taxon>Echinococcus granulosus group</taxon>
    </lineage>
</organism>
<feature type="chain" id="PRO_5004884006" evidence="2">
    <location>
        <begin position="21"/>
        <end position="212"/>
    </location>
</feature>
<dbReference type="GeneID" id="36346506"/>
<reference evidence="3 4" key="1">
    <citation type="journal article" date="2013" name="Nat. Genet.">
        <title>The genome of the hydatid tapeworm Echinococcus granulosus.</title>
        <authorList>
            <person name="Zheng H."/>
            <person name="Zhang W."/>
            <person name="Zhang L."/>
            <person name="Zhang Z."/>
            <person name="Li J."/>
            <person name="Lu G."/>
            <person name="Zhu Y."/>
            <person name="Wang Y."/>
            <person name="Huang Y."/>
            <person name="Liu J."/>
            <person name="Kang H."/>
            <person name="Chen J."/>
            <person name="Wang L."/>
            <person name="Chen A."/>
            <person name="Yu S."/>
            <person name="Gao Z."/>
            <person name="Jin L."/>
            <person name="Gu W."/>
            <person name="Wang Z."/>
            <person name="Zhao L."/>
            <person name="Shi B."/>
            <person name="Wen H."/>
            <person name="Lin R."/>
            <person name="Jones M.K."/>
            <person name="Brejova B."/>
            <person name="Vinar T."/>
            <person name="Zhao G."/>
            <person name="McManus D.P."/>
            <person name="Chen Z."/>
            <person name="Zhou Y."/>
            <person name="Wang S."/>
        </authorList>
    </citation>
    <scope>NUCLEOTIDE SEQUENCE [LARGE SCALE GENOMIC DNA]</scope>
</reference>
<keyword evidence="4" id="KW-1185">Reference proteome</keyword>
<proteinExistence type="predicted"/>
<protein>
    <submittedName>
        <fullName evidence="3">Uncharacterized protein</fullName>
    </submittedName>
</protein>
<evidence type="ECO:0000256" key="1">
    <source>
        <dbReference type="SAM" id="MobiDB-lite"/>
    </source>
</evidence>
<sequence length="212" mass="23845">MNLLRIFAVVITCLIVVGFGYPTHPTIPSYQTAVWHSSANTGYRCRAGICGYRCSSPWCHGFESALYPQMAMQEMWGSGAHGRHAHSRTMTEFLMKASPEDLTMLIESTPNIDEPHLDTAVVTPPSNETCIPRWYTHRTNNSDTCGCAARKSEFKYEARTDERLEKAPVTTRQYRFEGICSLSSPLPRRNLTMHSPSEVYPPNTSHIRGTSI</sequence>
<feature type="compositionally biased region" description="Polar residues" evidence="1">
    <location>
        <begin position="202"/>
        <end position="212"/>
    </location>
</feature>
<feature type="region of interest" description="Disordered" evidence="1">
    <location>
        <begin position="192"/>
        <end position="212"/>
    </location>
</feature>
<evidence type="ECO:0000313" key="3">
    <source>
        <dbReference type="EMBL" id="EUB54353.1"/>
    </source>
</evidence>
<dbReference type="Proteomes" id="UP000019149">
    <property type="component" value="Unassembled WGS sequence"/>
</dbReference>
<gene>
    <name evidence="3" type="ORF">EGR_10791</name>
</gene>
<comment type="caution">
    <text evidence="3">The sequence shown here is derived from an EMBL/GenBank/DDBJ whole genome shotgun (WGS) entry which is preliminary data.</text>
</comment>
<name>W6U019_ECHGR</name>
<accession>W6U019</accession>